<evidence type="ECO:0000259" key="10">
    <source>
        <dbReference type="PROSITE" id="PS50893"/>
    </source>
</evidence>
<dbReference type="InterPro" id="IPR039421">
    <property type="entry name" value="Type_1_exporter"/>
</dbReference>
<proteinExistence type="predicted"/>
<evidence type="ECO:0000256" key="7">
    <source>
        <dbReference type="ARBA" id="ARBA00022989"/>
    </source>
</evidence>
<dbReference type="Gene3D" id="3.40.50.300">
    <property type="entry name" value="P-loop containing nucleotide triphosphate hydrolases"/>
    <property type="match status" value="1"/>
</dbReference>
<name>A0A5B8XRD5_9DELT</name>
<dbReference type="PANTHER" id="PTHR43394">
    <property type="entry name" value="ATP-DEPENDENT PERMEASE MDL1, MITOCHONDRIAL"/>
    <property type="match status" value="1"/>
</dbReference>
<dbReference type="Pfam" id="PF00664">
    <property type="entry name" value="ABC_membrane"/>
    <property type="match status" value="1"/>
</dbReference>
<accession>A0A5B8XRD5</accession>
<dbReference type="SMART" id="SM00382">
    <property type="entry name" value="AAA"/>
    <property type="match status" value="1"/>
</dbReference>
<dbReference type="InterPro" id="IPR017871">
    <property type="entry name" value="ABC_transporter-like_CS"/>
</dbReference>
<gene>
    <name evidence="12" type="ORF">FRD01_13350</name>
</gene>
<evidence type="ECO:0000256" key="1">
    <source>
        <dbReference type="ARBA" id="ARBA00004651"/>
    </source>
</evidence>
<dbReference type="Proteomes" id="UP000321595">
    <property type="component" value="Chromosome"/>
</dbReference>
<sequence length="617" mass="67906">MSLLGDFRRVVELVKTQGWRYPVGIASLGVVNISDVLAPVFMALAVELTQAEFTGDPVNTPTPLALLGITPDTFTIITAVAVFLVLQVLANIARYPMLMQVAVPSHEITQLIRRRIANHLLAQSQSWYDKSRSGDIMSIATSDVQAVRMMLGPGVLIAADTLLLVSLVLLMLSILSWELTLITLIPVPFILLITNKLSHLEFDRFKDVQEDLADMTERARESYAGIRIIQGYAREVYDRRRFAGFSERHFGKNLRLARVRSFFEPTLDLMLGVSTALVVIFGGIGVAKGTMTLGTFVAFLFLIRYLSGPMIGLGWSVSLFQRGRASMHRIDELCETELEITNAPNAKTAAGPGGLKVQNLTFRYTADRVLEDGTVQKAPKHPVLRDISFEIPAGKTLGVFGPVGSGKSSLACVLTRLYDPPAGTVFLDGEDIRELTLESLREMVVLAPQETFLFSSTVARNIVMTRDDLIERPDQGQEEVVRVARLAHLHDEVEHFEDGYQTMLGERGVNLSGGQRQRLAIARAITADPKVLILDDCLSAVDTKTESAILQNLRTVLDGRTGLVISHRVRAVQDADEIIVIEDGQITQRGTHDELLAQNGYYARIAAEQSQAKGEAA</sequence>
<dbReference type="SUPFAM" id="SSF90123">
    <property type="entry name" value="ABC transporter transmembrane region"/>
    <property type="match status" value="1"/>
</dbReference>
<evidence type="ECO:0000313" key="12">
    <source>
        <dbReference type="EMBL" id="QED28200.1"/>
    </source>
</evidence>
<dbReference type="CDD" id="cd18541">
    <property type="entry name" value="ABC_6TM_TmrB_like"/>
    <property type="match status" value="1"/>
</dbReference>
<feature type="transmembrane region" description="Helical" evidence="9">
    <location>
        <begin position="181"/>
        <end position="198"/>
    </location>
</feature>
<feature type="domain" description="ABC transporter" evidence="10">
    <location>
        <begin position="355"/>
        <end position="608"/>
    </location>
</feature>
<protein>
    <submittedName>
        <fullName evidence="12">ABC transporter ATP-binding protein</fullName>
    </submittedName>
</protein>
<feature type="domain" description="ABC transmembrane type-1" evidence="11">
    <location>
        <begin position="23"/>
        <end position="322"/>
    </location>
</feature>
<dbReference type="Gene3D" id="1.20.1560.10">
    <property type="entry name" value="ABC transporter type 1, transmembrane domain"/>
    <property type="match status" value="1"/>
</dbReference>
<dbReference type="RefSeq" id="WP_146960413.1">
    <property type="nucleotide sequence ID" value="NZ_CP042467.1"/>
</dbReference>
<feature type="transmembrane region" description="Helical" evidence="9">
    <location>
        <begin position="267"/>
        <end position="287"/>
    </location>
</feature>
<dbReference type="InterPro" id="IPR036640">
    <property type="entry name" value="ABC1_TM_sf"/>
</dbReference>
<keyword evidence="2" id="KW-0813">Transport</keyword>
<dbReference type="EMBL" id="CP042467">
    <property type="protein sequence ID" value="QED28200.1"/>
    <property type="molecule type" value="Genomic_DNA"/>
</dbReference>
<feature type="transmembrane region" description="Helical" evidence="9">
    <location>
        <begin position="293"/>
        <end position="320"/>
    </location>
</feature>
<feature type="transmembrane region" description="Helical" evidence="9">
    <location>
        <begin position="155"/>
        <end position="175"/>
    </location>
</feature>
<dbReference type="PANTHER" id="PTHR43394:SF1">
    <property type="entry name" value="ATP-BINDING CASSETTE SUB-FAMILY B MEMBER 10, MITOCHONDRIAL"/>
    <property type="match status" value="1"/>
</dbReference>
<dbReference type="GO" id="GO:0005524">
    <property type="term" value="F:ATP binding"/>
    <property type="evidence" value="ECO:0007669"/>
    <property type="project" value="UniProtKB-KW"/>
</dbReference>
<dbReference type="GO" id="GO:0015421">
    <property type="term" value="F:ABC-type oligopeptide transporter activity"/>
    <property type="evidence" value="ECO:0007669"/>
    <property type="project" value="TreeGrafter"/>
</dbReference>
<dbReference type="InterPro" id="IPR027417">
    <property type="entry name" value="P-loop_NTPase"/>
</dbReference>
<keyword evidence="5" id="KW-0547">Nucleotide-binding</keyword>
<keyword evidence="4 9" id="KW-0812">Transmembrane</keyword>
<evidence type="ECO:0000256" key="3">
    <source>
        <dbReference type="ARBA" id="ARBA00022475"/>
    </source>
</evidence>
<feature type="transmembrane region" description="Helical" evidence="9">
    <location>
        <begin position="64"/>
        <end position="90"/>
    </location>
</feature>
<evidence type="ECO:0000259" key="11">
    <source>
        <dbReference type="PROSITE" id="PS50929"/>
    </source>
</evidence>
<organism evidence="12 13">
    <name type="scientific">Microvenator marinus</name>
    <dbReference type="NCBI Taxonomy" id="2600177"/>
    <lineage>
        <taxon>Bacteria</taxon>
        <taxon>Deltaproteobacteria</taxon>
        <taxon>Bradymonadales</taxon>
        <taxon>Microvenatoraceae</taxon>
        <taxon>Microvenator</taxon>
    </lineage>
</organism>
<dbReference type="Pfam" id="PF00005">
    <property type="entry name" value="ABC_tran"/>
    <property type="match status" value="1"/>
</dbReference>
<keyword evidence="6 12" id="KW-0067">ATP-binding</keyword>
<reference evidence="12 13" key="1">
    <citation type="submission" date="2019-08" db="EMBL/GenBank/DDBJ databases">
        <authorList>
            <person name="Liang Q."/>
        </authorList>
    </citation>
    <scope>NUCLEOTIDE SEQUENCE [LARGE SCALE GENOMIC DNA]</scope>
    <source>
        <strain evidence="12 13">V1718</strain>
    </source>
</reference>
<dbReference type="PROSITE" id="PS50929">
    <property type="entry name" value="ABC_TM1F"/>
    <property type="match status" value="1"/>
</dbReference>
<dbReference type="InterPro" id="IPR003439">
    <property type="entry name" value="ABC_transporter-like_ATP-bd"/>
</dbReference>
<evidence type="ECO:0000256" key="6">
    <source>
        <dbReference type="ARBA" id="ARBA00022840"/>
    </source>
</evidence>
<dbReference type="InterPro" id="IPR003593">
    <property type="entry name" value="AAA+_ATPase"/>
</dbReference>
<dbReference type="InterPro" id="IPR011527">
    <property type="entry name" value="ABC1_TM_dom"/>
</dbReference>
<evidence type="ECO:0000313" key="13">
    <source>
        <dbReference type="Proteomes" id="UP000321595"/>
    </source>
</evidence>
<evidence type="ECO:0000256" key="4">
    <source>
        <dbReference type="ARBA" id="ARBA00022692"/>
    </source>
</evidence>
<evidence type="ECO:0000256" key="8">
    <source>
        <dbReference type="ARBA" id="ARBA00023136"/>
    </source>
</evidence>
<keyword evidence="8 9" id="KW-0472">Membrane</keyword>
<dbReference type="PROSITE" id="PS00211">
    <property type="entry name" value="ABC_TRANSPORTER_1"/>
    <property type="match status" value="1"/>
</dbReference>
<dbReference type="KEGG" id="bbae:FRD01_13350"/>
<dbReference type="GO" id="GO:0005886">
    <property type="term" value="C:plasma membrane"/>
    <property type="evidence" value="ECO:0007669"/>
    <property type="project" value="UniProtKB-SubCell"/>
</dbReference>
<keyword evidence="7 9" id="KW-1133">Transmembrane helix</keyword>
<comment type="subcellular location">
    <subcellularLocation>
        <location evidence="1">Cell membrane</location>
        <topology evidence="1">Multi-pass membrane protein</topology>
    </subcellularLocation>
</comment>
<evidence type="ECO:0000256" key="2">
    <source>
        <dbReference type="ARBA" id="ARBA00022448"/>
    </source>
</evidence>
<evidence type="ECO:0000256" key="5">
    <source>
        <dbReference type="ARBA" id="ARBA00022741"/>
    </source>
</evidence>
<dbReference type="FunFam" id="3.40.50.300:FF:000221">
    <property type="entry name" value="Multidrug ABC transporter ATP-binding protein"/>
    <property type="match status" value="1"/>
</dbReference>
<dbReference type="OrthoDB" id="9772049at2"/>
<dbReference type="SUPFAM" id="SSF52540">
    <property type="entry name" value="P-loop containing nucleoside triphosphate hydrolases"/>
    <property type="match status" value="1"/>
</dbReference>
<dbReference type="PROSITE" id="PS50893">
    <property type="entry name" value="ABC_TRANSPORTER_2"/>
    <property type="match status" value="1"/>
</dbReference>
<evidence type="ECO:0000256" key="9">
    <source>
        <dbReference type="SAM" id="Phobius"/>
    </source>
</evidence>
<dbReference type="GO" id="GO:0016887">
    <property type="term" value="F:ATP hydrolysis activity"/>
    <property type="evidence" value="ECO:0007669"/>
    <property type="project" value="InterPro"/>
</dbReference>
<keyword evidence="13" id="KW-1185">Reference proteome</keyword>
<dbReference type="AlphaFoldDB" id="A0A5B8XRD5"/>
<feature type="transmembrane region" description="Helical" evidence="9">
    <location>
        <begin position="21"/>
        <end position="44"/>
    </location>
</feature>
<keyword evidence="3" id="KW-1003">Cell membrane</keyword>